<accession>A0A558CUI1</accession>
<dbReference type="Proteomes" id="UP000317355">
    <property type="component" value="Unassembled WGS sequence"/>
</dbReference>
<dbReference type="CDD" id="cd02696">
    <property type="entry name" value="MurNAc-LAA"/>
    <property type="match status" value="1"/>
</dbReference>
<dbReference type="InterPro" id="IPR036779">
    <property type="entry name" value="LysM_dom_sf"/>
</dbReference>
<dbReference type="InterPro" id="IPR018392">
    <property type="entry name" value="LysM"/>
</dbReference>
<keyword evidence="7" id="KW-0378">Hydrolase</keyword>
<evidence type="ECO:0000313" key="13">
    <source>
        <dbReference type="Proteomes" id="UP000317355"/>
    </source>
</evidence>
<evidence type="ECO:0000256" key="10">
    <source>
        <dbReference type="SAM" id="SignalP"/>
    </source>
</evidence>
<sequence length="433" mass="47366">MRKIATILLLLLSCPLFAGQVVVNNLRIWAAPDHTRLVFDTSDPVTHNIFTLKQPDRLVIDIQNAKLTGKMPEAENNPLIRQLRTAQRKDGSLRVVLDLSTQTNPKSFVLKPNSQYGNRLVVDLYGAVENKSTATVQKSIKQALPNGLRDVVIAIDAGHGGEDPGAKGRHGSYEKHVVLSIARKLGKMINSQKGMKAVMIRDGDYYLGLRKRMDLARSHRADLFVSIHADSFRDPRARGASVYTLSSRGASSEAARWLAESENSADLIGGVKLEDKDDVLASVLLDLSQTGTRQASHDVANKVLGQLRTVGRTHKRTVQQAGFAVLKSPDVPSILVETAFISNPEEERKLLNSKHQERVAHAILQGLQSYFRNSPPPGTLMASLKSRRHTISRGDTLGGIADHYDISLASLKSANRISGDVIRVGQVLVIPGT</sequence>
<feature type="domain" description="LysM" evidence="11">
    <location>
        <begin position="387"/>
        <end position="430"/>
    </location>
</feature>
<organism evidence="12 13">
    <name type="scientific">Sedimenticola thiotaurini</name>
    <dbReference type="NCBI Taxonomy" id="1543721"/>
    <lineage>
        <taxon>Bacteria</taxon>
        <taxon>Pseudomonadati</taxon>
        <taxon>Pseudomonadota</taxon>
        <taxon>Gammaproteobacteria</taxon>
        <taxon>Chromatiales</taxon>
        <taxon>Sedimenticolaceae</taxon>
        <taxon>Sedimenticola</taxon>
    </lineage>
</organism>
<keyword evidence="8" id="KW-0961">Cell wall biogenesis/degradation</keyword>
<dbReference type="PANTHER" id="PTHR30404">
    <property type="entry name" value="N-ACETYLMURAMOYL-L-ALANINE AMIDASE"/>
    <property type="match status" value="1"/>
</dbReference>
<evidence type="ECO:0000256" key="6">
    <source>
        <dbReference type="ARBA" id="ARBA00022764"/>
    </source>
</evidence>
<name>A0A558CUI1_9GAMM</name>
<dbReference type="SMART" id="SM00257">
    <property type="entry name" value="LysM"/>
    <property type="match status" value="1"/>
</dbReference>
<dbReference type="GO" id="GO:0009253">
    <property type="term" value="P:peptidoglycan catabolic process"/>
    <property type="evidence" value="ECO:0007669"/>
    <property type="project" value="InterPro"/>
</dbReference>
<evidence type="ECO:0000256" key="2">
    <source>
        <dbReference type="ARBA" id="ARBA00004418"/>
    </source>
</evidence>
<dbReference type="CDD" id="cd00118">
    <property type="entry name" value="LysM"/>
    <property type="match status" value="1"/>
</dbReference>
<evidence type="ECO:0000256" key="9">
    <source>
        <dbReference type="ARBA" id="ARBA00074581"/>
    </source>
</evidence>
<comment type="catalytic activity">
    <reaction evidence="1">
        <text>Hydrolyzes the link between N-acetylmuramoyl residues and L-amino acid residues in certain cell-wall glycopeptides.</text>
        <dbReference type="EC" id="3.5.1.28"/>
    </reaction>
</comment>
<proteinExistence type="inferred from homology"/>
<evidence type="ECO:0000256" key="7">
    <source>
        <dbReference type="ARBA" id="ARBA00022801"/>
    </source>
</evidence>
<dbReference type="Gene3D" id="3.10.350.10">
    <property type="entry name" value="LysM domain"/>
    <property type="match status" value="1"/>
</dbReference>
<comment type="similarity">
    <text evidence="3">Belongs to the N-acetylmuramoyl-L-alanine amidase 3 family.</text>
</comment>
<dbReference type="PANTHER" id="PTHR30404:SF0">
    <property type="entry name" value="N-ACETYLMURAMOYL-L-ALANINE AMIDASE AMIC"/>
    <property type="match status" value="1"/>
</dbReference>
<dbReference type="GO" id="GO:0071555">
    <property type="term" value="P:cell wall organization"/>
    <property type="evidence" value="ECO:0007669"/>
    <property type="project" value="UniProtKB-KW"/>
</dbReference>
<keyword evidence="6" id="KW-0574">Periplasm</keyword>
<dbReference type="InterPro" id="IPR002508">
    <property type="entry name" value="MurNAc-LAA_cat"/>
</dbReference>
<dbReference type="Gene3D" id="2.60.40.3500">
    <property type="match status" value="1"/>
</dbReference>
<dbReference type="GO" id="GO:0008745">
    <property type="term" value="F:N-acetylmuramoyl-L-alanine amidase activity"/>
    <property type="evidence" value="ECO:0007669"/>
    <property type="project" value="UniProtKB-EC"/>
</dbReference>
<dbReference type="EMBL" id="VMRY01000070">
    <property type="protein sequence ID" value="TVT52428.1"/>
    <property type="molecule type" value="Genomic_DNA"/>
</dbReference>
<gene>
    <name evidence="12" type="ORF">FHK82_13800</name>
</gene>
<dbReference type="Gene3D" id="3.40.630.40">
    <property type="entry name" value="Zn-dependent exopeptidases"/>
    <property type="match status" value="1"/>
</dbReference>
<evidence type="ECO:0000256" key="4">
    <source>
        <dbReference type="ARBA" id="ARBA00011901"/>
    </source>
</evidence>
<evidence type="ECO:0000256" key="8">
    <source>
        <dbReference type="ARBA" id="ARBA00023316"/>
    </source>
</evidence>
<dbReference type="InterPro" id="IPR050695">
    <property type="entry name" value="N-acetylmuramoyl_amidase_3"/>
</dbReference>
<evidence type="ECO:0000256" key="3">
    <source>
        <dbReference type="ARBA" id="ARBA00010860"/>
    </source>
</evidence>
<dbReference type="STRING" id="1543721.AAY24_05230"/>
<dbReference type="PROSITE" id="PS51782">
    <property type="entry name" value="LYSM"/>
    <property type="match status" value="1"/>
</dbReference>
<dbReference type="Pfam" id="PF01520">
    <property type="entry name" value="Amidase_3"/>
    <property type="match status" value="1"/>
</dbReference>
<dbReference type="Pfam" id="PF01476">
    <property type="entry name" value="LysM"/>
    <property type="match status" value="1"/>
</dbReference>
<comment type="caution">
    <text evidence="12">The sequence shown here is derived from an EMBL/GenBank/DDBJ whole genome shotgun (WGS) entry which is preliminary data.</text>
</comment>
<dbReference type="GO" id="GO:0030288">
    <property type="term" value="C:outer membrane-bounded periplasmic space"/>
    <property type="evidence" value="ECO:0007669"/>
    <property type="project" value="TreeGrafter"/>
</dbReference>
<dbReference type="Pfam" id="PF11741">
    <property type="entry name" value="AMIN"/>
    <property type="match status" value="1"/>
</dbReference>
<dbReference type="AlphaFoldDB" id="A0A558CUI1"/>
<evidence type="ECO:0000256" key="5">
    <source>
        <dbReference type="ARBA" id="ARBA00022729"/>
    </source>
</evidence>
<reference evidence="12 13" key="1">
    <citation type="submission" date="2019-07" db="EMBL/GenBank/DDBJ databases">
        <title>The pathways for chlorine oxyanion respiration interact through the shared metabolite chlorate.</title>
        <authorList>
            <person name="Barnum T.P."/>
            <person name="Cheng Y."/>
            <person name="Hill K.A."/>
            <person name="Lucas L.N."/>
            <person name="Carlson H.K."/>
            <person name="Coates J.D."/>
        </authorList>
    </citation>
    <scope>NUCLEOTIDE SEQUENCE [LARGE SCALE GENOMIC DNA]</scope>
    <source>
        <strain evidence="12">BK-3</strain>
    </source>
</reference>
<feature type="signal peptide" evidence="10">
    <location>
        <begin position="1"/>
        <end position="18"/>
    </location>
</feature>
<dbReference type="FunFam" id="3.40.630.40:FF:000001">
    <property type="entry name" value="N-acetylmuramoyl-L-alanine amidase"/>
    <property type="match status" value="1"/>
</dbReference>
<dbReference type="SMART" id="SM00646">
    <property type="entry name" value="Ami_3"/>
    <property type="match status" value="1"/>
</dbReference>
<dbReference type="SUPFAM" id="SSF54106">
    <property type="entry name" value="LysM domain"/>
    <property type="match status" value="1"/>
</dbReference>
<evidence type="ECO:0000313" key="12">
    <source>
        <dbReference type="EMBL" id="TVT52428.1"/>
    </source>
</evidence>
<dbReference type="EC" id="3.5.1.28" evidence="4"/>
<keyword evidence="5 10" id="KW-0732">Signal</keyword>
<dbReference type="InterPro" id="IPR021731">
    <property type="entry name" value="AMIN_dom"/>
</dbReference>
<comment type="subcellular location">
    <subcellularLocation>
        <location evidence="2">Periplasm</location>
    </subcellularLocation>
</comment>
<dbReference type="SUPFAM" id="SSF53187">
    <property type="entry name" value="Zn-dependent exopeptidases"/>
    <property type="match status" value="1"/>
</dbReference>
<evidence type="ECO:0000259" key="11">
    <source>
        <dbReference type="PROSITE" id="PS51782"/>
    </source>
</evidence>
<evidence type="ECO:0000256" key="1">
    <source>
        <dbReference type="ARBA" id="ARBA00001561"/>
    </source>
</evidence>
<feature type="chain" id="PRO_5022138797" description="N-acetylmuramoyl-L-alanine amidase AmiC" evidence="10">
    <location>
        <begin position="19"/>
        <end position="433"/>
    </location>
</feature>
<protein>
    <recommendedName>
        <fullName evidence="9">N-acetylmuramoyl-L-alanine amidase AmiC</fullName>
        <ecNumber evidence="4">3.5.1.28</ecNumber>
    </recommendedName>
</protein>